<accession>A0A6P2C409</accession>
<keyword evidence="4" id="KW-0067">ATP-binding</keyword>
<name>A0A6P2C409_9ACTN</name>
<dbReference type="InterPro" id="IPR009080">
    <property type="entry name" value="tRNAsynth_Ia_anticodon-bd"/>
</dbReference>
<dbReference type="GO" id="GO:0005524">
    <property type="term" value="F:ATP binding"/>
    <property type="evidence" value="ECO:0007669"/>
    <property type="project" value="UniProtKB-KW"/>
</dbReference>
<dbReference type="Pfam" id="PF03485">
    <property type="entry name" value="Arg_tRNA_synt_N"/>
    <property type="match status" value="1"/>
</dbReference>
<dbReference type="InterPro" id="IPR001278">
    <property type="entry name" value="Arg-tRNA-ligase"/>
</dbReference>
<comment type="caution">
    <text evidence="9">The sequence shown here is derived from an EMBL/GenBank/DDBJ whole genome shotgun (WGS) entry which is preliminary data.</text>
</comment>
<dbReference type="RefSeq" id="WP_145854112.1">
    <property type="nucleotide sequence ID" value="NZ_RPFW01000003.1"/>
</dbReference>
<evidence type="ECO:0000259" key="7">
    <source>
        <dbReference type="SMART" id="SM00836"/>
    </source>
</evidence>
<organism evidence="9 10">
    <name type="scientific">Trebonia kvetii</name>
    <dbReference type="NCBI Taxonomy" id="2480626"/>
    <lineage>
        <taxon>Bacteria</taxon>
        <taxon>Bacillati</taxon>
        <taxon>Actinomycetota</taxon>
        <taxon>Actinomycetes</taxon>
        <taxon>Streptosporangiales</taxon>
        <taxon>Treboniaceae</taxon>
        <taxon>Trebonia</taxon>
    </lineage>
</organism>
<dbReference type="SUPFAM" id="SSF47323">
    <property type="entry name" value="Anticodon-binding domain of a subclass of class I aminoacyl-tRNA synthetases"/>
    <property type="match status" value="1"/>
</dbReference>
<protein>
    <recommendedName>
        <fullName evidence="1">arginine--tRNA ligase</fullName>
        <ecNumber evidence="1">6.1.1.19</ecNumber>
    </recommendedName>
</protein>
<evidence type="ECO:0000256" key="4">
    <source>
        <dbReference type="ARBA" id="ARBA00022840"/>
    </source>
</evidence>
<evidence type="ECO:0000256" key="2">
    <source>
        <dbReference type="ARBA" id="ARBA00022598"/>
    </source>
</evidence>
<keyword evidence="10" id="KW-1185">Reference proteome</keyword>
<keyword evidence="3" id="KW-0547">Nucleotide-binding</keyword>
<dbReference type="EMBL" id="RPFW01000003">
    <property type="protein sequence ID" value="TVZ04243.1"/>
    <property type="molecule type" value="Genomic_DNA"/>
</dbReference>
<feature type="compositionally biased region" description="Basic and acidic residues" evidence="6">
    <location>
        <begin position="167"/>
        <end position="193"/>
    </location>
</feature>
<dbReference type="InterPro" id="IPR036695">
    <property type="entry name" value="Arg-tRNA-synth_N_sf"/>
</dbReference>
<dbReference type="Gene3D" id="3.30.1360.70">
    <property type="entry name" value="Arginyl tRNA synthetase N-terminal domain"/>
    <property type="match status" value="1"/>
</dbReference>
<evidence type="ECO:0000256" key="3">
    <source>
        <dbReference type="ARBA" id="ARBA00022741"/>
    </source>
</evidence>
<proteinExistence type="predicted"/>
<evidence type="ECO:0000259" key="8">
    <source>
        <dbReference type="SMART" id="SM01016"/>
    </source>
</evidence>
<dbReference type="Gene3D" id="1.10.730.10">
    <property type="entry name" value="Isoleucyl-tRNA Synthetase, Domain 1"/>
    <property type="match status" value="1"/>
</dbReference>
<evidence type="ECO:0000313" key="10">
    <source>
        <dbReference type="Proteomes" id="UP000460272"/>
    </source>
</evidence>
<dbReference type="SMART" id="SM01016">
    <property type="entry name" value="Arg_tRNA_synt_N"/>
    <property type="match status" value="1"/>
</dbReference>
<dbReference type="Pfam" id="PF05746">
    <property type="entry name" value="DALR_1"/>
    <property type="match status" value="1"/>
</dbReference>
<dbReference type="SMART" id="SM00836">
    <property type="entry name" value="DALR_1"/>
    <property type="match status" value="1"/>
</dbReference>
<dbReference type="Proteomes" id="UP000460272">
    <property type="component" value="Unassembled WGS sequence"/>
</dbReference>
<dbReference type="PANTHER" id="PTHR11956">
    <property type="entry name" value="ARGINYL-TRNA SYNTHETASE"/>
    <property type="match status" value="1"/>
</dbReference>
<sequence length="356" mass="36407">MITSDLRRALAGAVAAAGLPPGADPGLRPVGGPGRPGRYAASVALSLGPDPRAIARALAETLAVEPWIEKAEVTGPGYLTITVTTEALAGLADRITRAGPACATSEALAGRTVAAPPQGDPLAAASWEKARAALAAQLTARLAAAAGATVTDSTDPERLRVPPPARSDSEPGEARTRSDDSRQVPGADPRRQETPATAVSFAGRDAVLFTLARAIPGRPLAVGEPIIARHVPGNPAYAVRYAHARAASGVRWGEIAALRCLPADPAELALLDVLSWLPERVATAARRDRPDEFARYLEDLASVTIDVLTTPRNPGCAADPGRAPAPGSDRLSLASAARTGLAAGLGLLGVSAPDRL</sequence>
<dbReference type="AlphaFoldDB" id="A0A6P2C409"/>
<dbReference type="EC" id="6.1.1.19" evidence="1"/>
<dbReference type="GO" id="GO:0006420">
    <property type="term" value="P:arginyl-tRNA aminoacylation"/>
    <property type="evidence" value="ECO:0007669"/>
    <property type="project" value="InterPro"/>
</dbReference>
<dbReference type="InterPro" id="IPR008909">
    <property type="entry name" value="DALR_anticod-bd"/>
</dbReference>
<feature type="domain" description="DALR anticodon binding" evidence="7">
    <location>
        <begin position="239"/>
        <end position="356"/>
    </location>
</feature>
<reference evidence="9 10" key="1">
    <citation type="submission" date="2018-11" db="EMBL/GenBank/DDBJ databases">
        <title>Trebonia kvetii gen.nov., sp.nov., a novel acidophilic actinobacterium, and proposal of the new actinobacterial family Treboniaceae fam. nov.</title>
        <authorList>
            <person name="Rapoport D."/>
            <person name="Sagova-Mareckova M."/>
            <person name="Sedlacek I."/>
            <person name="Provaznik J."/>
            <person name="Kralova S."/>
            <person name="Pavlinic D."/>
            <person name="Benes V."/>
            <person name="Kopecky J."/>
        </authorList>
    </citation>
    <scope>NUCLEOTIDE SEQUENCE [LARGE SCALE GENOMIC DNA]</scope>
    <source>
        <strain evidence="9 10">15Tr583</strain>
    </source>
</reference>
<dbReference type="OrthoDB" id="9803211at2"/>
<dbReference type="PANTHER" id="PTHR11956:SF5">
    <property type="entry name" value="ARGININE--TRNA LIGASE, CYTOPLASMIC"/>
    <property type="match status" value="1"/>
</dbReference>
<dbReference type="SUPFAM" id="SSF55190">
    <property type="entry name" value="Arginyl-tRNA synthetase (ArgRS), N-terminal 'additional' domain"/>
    <property type="match status" value="1"/>
</dbReference>
<dbReference type="GO" id="GO:0004814">
    <property type="term" value="F:arginine-tRNA ligase activity"/>
    <property type="evidence" value="ECO:0007669"/>
    <property type="project" value="UniProtKB-EC"/>
</dbReference>
<keyword evidence="2" id="KW-0436">Ligase</keyword>
<feature type="region of interest" description="Disordered" evidence="6">
    <location>
        <begin position="146"/>
        <end position="197"/>
    </location>
</feature>
<evidence type="ECO:0000313" key="9">
    <source>
        <dbReference type="EMBL" id="TVZ04243.1"/>
    </source>
</evidence>
<comment type="catalytic activity">
    <reaction evidence="5">
        <text>tRNA(Arg) + L-arginine + ATP = L-arginyl-tRNA(Arg) + AMP + diphosphate</text>
        <dbReference type="Rhea" id="RHEA:20301"/>
        <dbReference type="Rhea" id="RHEA-COMP:9658"/>
        <dbReference type="Rhea" id="RHEA-COMP:9673"/>
        <dbReference type="ChEBI" id="CHEBI:30616"/>
        <dbReference type="ChEBI" id="CHEBI:32682"/>
        <dbReference type="ChEBI" id="CHEBI:33019"/>
        <dbReference type="ChEBI" id="CHEBI:78442"/>
        <dbReference type="ChEBI" id="CHEBI:78513"/>
        <dbReference type="ChEBI" id="CHEBI:456215"/>
        <dbReference type="EC" id="6.1.1.19"/>
    </reaction>
</comment>
<feature type="domain" description="Arginyl tRNA synthetase N-terminal" evidence="8">
    <location>
        <begin position="4"/>
        <end position="83"/>
    </location>
</feature>
<dbReference type="InterPro" id="IPR005148">
    <property type="entry name" value="Arg-tRNA-synth_N"/>
</dbReference>
<evidence type="ECO:0000256" key="5">
    <source>
        <dbReference type="ARBA" id="ARBA00049339"/>
    </source>
</evidence>
<gene>
    <name evidence="9" type="ORF">EAS64_17810</name>
</gene>
<dbReference type="GO" id="GO:0005737">
    <property type="term" value="C:cytoplasm"/>
    <property type="evidence" value="ECO:0007669"/>
    <property type="project" value="InterPro"/>
</dbReference>
<evidence type="ECO:0000256" key="1">
    <source>
        <dbReference type="ARBA" id="ARBA00012837"/>
    </source>
</evidence>
<evidence type="ECO:0000256" key="6">
    <source>
        <dbReference type="SAM" id="MobiDB-lite"/>
    </source>
</evidence>